<feature type="domain" description="Major facilitator superfamily (MFS) profile" evidence="7">
    <location>
        <begin position="222"/>
        <end position="453"/>
    </location>
</feature>
<name>A0AAJ7SJ43_9ACAR</name>
<feature type="transmembrane region" description="Helical" evidence="6">
    <location>
        <begin position="270"/>
        <end position="289"/>
    </location>
</feature>
<evidence type="ECO:0000256" key="5">
    <source>
        <dbReference type="ARBA" id="ARBA00023136"/>
    </source>
</evidence>
<proteinExistence type="predicted"/>
<keyword evidence="2" id="KW-0813">Transport</keyword>
<evidence type="ECO:0000256" key="6">
    <source>
        <dbReference type="SAM" id="Phobius"/>
    </source>
</evidence>
<accession>A0AAJ7SJ43</accession>
<dbReference type="Gene3D" id="1.20.1250.20">
    <property type="entry name" value="MFS general substrate transporter like domains"/>
    <property type="match status" value="1"/>
</dbReference>
<feature type="transmembrane region" description="Helical" evidence="6">
    <location>
        <begin position="180"/>
        <end position="202"/>
    </location>
</feature>
<keyword evidence="8" id="KW-1185">Reference proteome</keyword>
<keyword evidence="3 6" id="KW-0812">Transmembrane</keyword>
<evidence type="ECO:0000256" key="3">
    <source>
        <dbReference type="ARBA" id="ARBA00022692"/>
    </source>
</evidence>
<dbReference type="KEGG" id="goe:100903729"/>
<evidence type="ECO:0000313" key="9">
    <source>
        <dbReference type="RefSeq" id="XP_028968848.1"/>
    </source>
</evidence>
<dbReference type="RefSeq" id="XP_028968848.1">
    <property type="nucleotide sequence ID" value="XM_029113015.1"/>
</dbReference>
<evidence type="ECO:0000313" key="8">
    <source>
        <dbReference type="Proteomes" id="UP000694867"/>
    </source>
</evidence>
<keyword evidence="5 6" id="KW-0472">Membrane</keyword>
<evidence type="ECO:0000256" key="4">
    <source>
        <dbReference type="ARBA" id="ARBA00022989"/>
    </source>
</evidence>
<dbReference type="PANTHER" id="PTHR23506:SF26">
    <property type="entry name" value="MFS-TYPE TRANSPORTER SLC18B1"/>
    <property type="match status" value="1"/>
</dbReference>
<organism evidence="8 9">
    <name type="scientific">Galendromus occidentalis</name>
    <name type="common">western predatory mite</name>
    <dbReference type="NCBI Taxonomy" id="34638"/>
    <lineage>
        <taxon>Eukaryota</taxon>
        <taxon>Metazoa</taxon>
        <taxon>Ecdysozoa</taxon>
        <taxon>Arthropoda</taxon>
        <taxon>Chelicerata</taxon>
        <taxon>Arachnida</taxon>
        <taxon>Acari</taxon>
        <taxon>Parasitiformes</taxon>
        <taxon>Mesostigmata</taxon>
        <taxon>Gamasina</taxon>
        <taxon>Phytoseioidea</taxon>
        <taxon>Phytoseiidae</taxon>
        <taxon>Typhlodrominae</taxon>
        <taxon>Galendromus</taxon>
    </lineage>
</organism>
<feature type="transmembrane region" description="Helical" evidence="6">
    <location>
        <begin position="21"/>
        <end position="43"/>
    </location>
</feature>
<feature type="transmembrane region" description="Helical" evidence="6">
    <location>
        <begin position="113"/>
        <end position="139"/>
    </location>
</feature>
<feature type="transmembrane region" description="Helical" evidence="6">
    <location>
        <begin position="151"/>
        <end position="174"/>
    </location>
</feature>
<feature type="transmembrane region" description="Helical" evidence="6">
    <location>
        <begin position="88"/>
        <end position="107"/>
    </location>
</feature>
<gene>
    <name evidence="9" type="primary">LOC100903729</name>
</gene>
<evidence type="ECO:0000256" key="2">
    <source>
        <dbReference type="ARBA" id="ARBA00022448"/>
    </source>
</evidence>
<protein>
    <submittedName>
        <fullName evidence="9">MFS-type transporter SLC18B1</fullName>
    </submittedName>
</protein>
<evidence type="ECO:0000256" key="1">
    <source>
        <dbReference type="ARBA" id="ARBA00004141"/>
    </source>
</evidence>
<feature type="transmembrane region" description="Helical" evidence="6">
    <location>
        <begin position="233"/>
        <end position="258"/>
    </location>
</feature>
<dbReference type="PANTHER" id="PTHR23506">
    <property type="entry name" value="GH10249P"/>
    <property type="match status" value="1"/>
</dbReference>
<dbReference type="InterPro" id="IPR011701">
    <property type="entry name" value="MFS"/>
</dbReference>
<feature type="transmembrane region" description="Helical" evidence="6">
    <location>
        <begin position="296"/>
        <end position="314"/>
    </location>
</feature>
<dbReference type="GO" id="GO:0016020">
    <property type="term" value="C:membrane"/>
    <property type="evidence" value="ECO:0007669"/>
    <property type="project" value="UniProtKB-SubCell"/>
</dbReference>
<dbReference type="InterPro" id="IPR036259">
    <property type="entry name" value="MFS_trans_sf"/>
</dbReference>
<feature type="transmembrane region" description="Helical" evidence="6">
    <location>
        <begin position="399"/>
        <end position="422"/>
    </location>
</feature>
<keyword evidence="4 6" id="KW-1133">Transmembrane helix</keyword>
<dbReference type="GO" id="GO:0022857">
    <property type="term" value="F:transmembrane transporter activity"/>
    <property type="evidence" value="ECO:0007669"/>
    <property type="project" value="InterPro"/>
</dbReference>
<evidence type="ECO:0000259" key="7">
    <source>
        <dbReference type="PROSITE" id="PS50850"/>
    </source>
</evidence>
<dbReference type="InterPro" id="IPR020846">
    <property type="entry name" value="MFS_dom"/>
</dbReference>
<dbReference type="SUPFAM" id="SSF103473">
    <property type="entry name" value="MFS general substrate transporter"/>
    <property type="match status" value="1"/>
</dbReference>
<dbReference type="PROSITE" id="PS50850">
    <property type="entry name" value="MFS"/>
    <property type="match status" value="1"/>
</dbReference>
<sequence>MEVKTIQPPEERYWTVPRISTAFVVSFGKMIQLLCCLGLAPFYPEEAMDRGNSSIQIGVVFGIYPLVGFICSPLIGKVLAKGYAPKKILCAGLVTDCFFMVLFSMLYKIEDSTLFFLGSVLCRGLQSIGVTMSSVTYYGVAAANFPDKMTLFIPIIETMSGLGVMVGPTIGGILHQLGGFPAPFLTFAGMTFAFLIVTLCLLPPVRGESFRHTESFEGGAVLSLKAIIADSRMLVDVSMVFAGFIAISFNDATLAVLLDRFGLNSAYKGAAFLISALCYSAGALIYGRIGKKMRDVRVIAIFGGLCLIVAWTFMSPVPIFEFSSSLTLVLICQALLGTGAGAFYICCYSHGHYHLTQMNGLPDDYRTYSMLAGIVQSSFFLGSLSGATGGGVLLEYFGYGWTTLMIVITIFVLTASVSISVICDKIRPPKPKVEQVELDKVESESHGYIVNRL</sequence>
<dbReference type="GeneID" id="100903729"/>
<feature type="transmembrane region" description="Helical" evidence="6">
    <location>
        <begin position="368"/>
        <end position="387"/>
    </location>
</feature>
<dbReference type="Proteomes" id="UP000694867">
    <property type="component" value="Unplaced"/>
</dbReference>
<reference evidence="9" key="1">
    <citation type="submission" date="2025-08" db="UniProtKB">
        <authorList>
            <consortium name="RefSeq"/>
        </authorList>
    </citation>
    <scope>IDENTIFICATION</scope>
</reference>
<feature type="transmembrane region" description="Helical" evidence="6">
    <location>
        <begin position="326"/>
        <end position="347"/>
    </location>
</feature>
<dbReference type="AlphaFoldDB" id="A0AAJ7SJ43"/>
<feature type="transmembrane region" description="Helical" evidence="6">
    <location>
        <begin position="55"/>
        <end position="76"/>
    </location>
</feature>
<dbReference type="InterPro" id="IPR050930">
    <property type="entry name" value="MFS_Vesicular_Transporter"/>
</dbReference>
<dbReference type="Pfam" id="PF07690">
    <property type="entry name" value="MFS_1"/>
    <property type="match status" value="1"/>
</dbReference>
<comment type="subcellular location">
    <subcellularLocation>
        <location evidence="1">Membrane</location>
        <topology evidence="1">Multi-pass membrane protein</topology>
    </subcellularLocation>
</comment>